<sequence>MSLGRKTDDATLIAGSSGFTKRRNSGFGEVQTGKYASSKRARANAQIDEYEESPFHESSEKDRYLITYADLITLLLGLFILLYTASNLDIQKYERMLSAFGNVFGTETSKIKIDALPEKIISTPLDKLKNDITQLIAENDYSKSIRMEENERGITIHILEDIVFPSGSAELKSTSKLVLKRVADIIKKLPNDIRVEGHTDNVPINSSAFPSNWHLSVARALNTAYYLIKEEGVNPDKVSIVGYAEYKPIESNDTPYGRASNRRVDIVIIK</sequence>
<dbReference type="InterPro" id="IPR050330">
    <property type="entry name" value="Bact_OuterMem_StrucFunc"/>
</dbReference>
<feature type="transmembrane region" description="Helical" evidence="9">
    <location>
        <begin position="65"/>
        <end position="85"/>
    </location>
</feature>
<proteinExistence type="inferred from homology"/>
<keyword evidence="5 9" id="KW-1133">Transmembrane helix</keyword>
<gene>
    <name evidence="11" type="ORF">ENS31_02800</name>
</gene>
<dbReference type="Pfam" id="PF13677">
    <property type="entry name" value="MotB_plug"/>
    <property type="match status" value="1"/>
</dbReference>
<feature type="domain" description="OmpA-like" evidence="10">
    <location>
        <begin position="151"/>
        <end position="270"/>
    </location>
</feature>
<evidence type="ECO:0000256" key="2">
    <source>
        <dbReference type="ARBA" id="ARBA00008914"/>
    </source>
</evidence>
<keyword evidence="6 7" id="KW-0472">Membrane</keyword>
<evidence type="ECO:0000256" key="5">
    <source>
        <dbReference type="ARBA" id="ARBA00022989"/>
    </source>
</evidence>
<dbReference type="InterPro" id="IPR036737">
    <property type="entry name" value="OmpA-like_sf"/>
</dbReference>
<dbReference type="InterPro" id="IPR025713">
    <property type="entry name" value="MotB-like_N_dom"/>
</dbReference>
<accession>A0A7V2ZI80</accession>
<comment type="caution">
    <text evidence="11">The sequence shown here is derived from an EMBL/GenBank/DDBJ whole genome shotgun (WGS) entry which is preliminary data.</text>
</comment>
<dbReference type="PANTHER" id="PTHR30329:SF21">
    <property type="entry name" value="LIPOPROTEIN YIAD-RELATED"/>
    <property type="match status" value="1"/>
</dbReference>
<dbReference type="CDD" id="cd07185">
    <property type="entry name" value="OmpA_C-like"/>
    <property type="match status" value="1"/>
</dbReference>
<comment type="subcellular location">
    <subcellularLocation>
        <location evidence="1">Cell membrane</location>
        <topology evidence="1">Single-pass membrane protein</topology>
    </subcellularLocation>
</comment>
<evidence type="ECO:0000256" key="7">
    <source>
        <dbReference type="PROSITE-ProRule" id="PRU00473"/>
    </source>
</evidence>
<evidence type="ECO:0000259" key="10">
    <source>
        <dbReference type="PROSITE" id="PS51123"/>
    </source>
</evidence>
<dbReference type="GO" id="GO:0005886">
    <property type="term" value="C:plasma membrane"/>
    <property type="evidence" value="ECO:0007669"/>
    <property type="project" value="UniProtKB-SubCell"/>
</dbReference>
<evidence type="ECO:0000256" key="6">
    <source>
        <dbReference type="ARBA" id="ARBA00023136"/>
    </source>
</evidence>
<dbReference type="PANTHER" id="PTHR30329">
    <property type="entry name" value="STATOR ELEMENT OF FLAGELLAR MOTOR COMPLEX"/>
    <property type="match status" value="1"/>
</dbReference>
<comment type="similarity">
    <text evidence="2">Belongs to the MotB family.</text>
</comment>
<name>A0A7V2ZI80_9BACT</name>
<dbReference type="Gene3D" id="3.30.1330.60">
    <property type="entry name" value="OmpA-like domain"/>
    <property type="match status" value="1"/>
</dbReference>
<keyword evidence="4 9" id="KW-0812">Transmembrane</keyword>
<evidence type="ECO:0000256" key="3">
    <source>
        <dbReference type="ARBA" id="ARBA00022475"/>
    </source>
</evidence>
<dbReference type="AlphaFoldDB" id="A0A7V2ZI80"/>
<dbReference type="SUPFAM" id="SSF103088">
    <property type="entry name" value="OmpA-like"/>
    <property type="match status" value="1"/>
</dbReference>
<feature type="region of interest" description="Disordered" evidence="8">
    <location>
        <begin position="15"/>
        <end position="35"/>
    </location>
</feature>
<evidence type="ECO:0000313" key="11">
    <source>
        <dbReference type="EMBL" id="HFI90442.1"/>
    </source>
</evidence>
<evidence type="ECO:0000256" key="9">
    <source>
        <dbReference type="SAM" id="Phobius"/>
    </source>
</evidence>
<evidence type="ECO:0000256" key="1">
    <source>
        <dbReference type="ARBA" id="ARBA00004162"/>
    </source>
</evidence>
<dbReference type="PROSITE" id="PS51123">
    <property type="entry name" value="OMPA_2"/>
    <property type="match status" value="1"/>
</dbReference>
<evidence type="ECO:0000256" key="4">
    <source>
        <dbReference type="ARBA" id="ARBA00022692"/>
    </source>
</evidence>
<dbReference type="EMBL" id="DSUJ01000008">
    <property type="protein sequence ID" value="HFI90442.1"/>
    <property type="molecule type" value="Genomic_DNA"/>
</dbReference>
<evidence type="ECO:0000256" key="8">
    <source>
        <dbReference type="SAM" id="MobiDB-lite"/>
    </source>
</evidence>
<reference evidence="11" key="1">
    <citation type="journal article" date="2020" name="mSystems">
        <title>Genome- and Community-Level Interaction Insights into Carbon Utilization and Element Cycling Functions of Hydrothermarchaeota in Hydrothermal Sediment.</title>
        <authorList>
            <person name="Zhou Z."/>
            <person name="Liu Y."/>
            <person name="Xu W."/>
            <person name="Pan J."/>
            <person name="Luo Z.H."/>
            <person name="Li M."/>
        </authorList>
    </citation>
    <scope>NUCLEOTIDE SEQUENCE [LARGE SCALE GENOMIC DNA]</scope>
    <source>
        <strain evidence="11">SpSt-479</strain>
    </source>
</reference>
<dbReference type="InterPro" id="IPR006665">
    <property type="entry name" value="OmpA-like"/>
</dbReference>
<protein>
    <submittedName>
        <fullName evidence="11">Chemotaxis protein MotB</fullName>
    </submittedName>
</protein>
<keyword evidence="3" id="KW-1003">Cell membrane</keyword>
<dbReference type="Pfam" id="PF00691">
    <property type="entry name" value="OmpA"/>
    <property type="match status" value="1"/>
</dbReference>
<organism evidence="11">
    <name type="scientific">Ignavibacterium album</name>
    <dbReference type="NCBI Taxonomy" id="591197"/>
    <lineage>
        <taxon>Bacteria</taxon>
        <taxon>Pseudomonadati</taxon>
        <taxon>Ignavibacteriota</taxon>
        <taxon>Ignavibacteria</taxon>
        <taxon>Ignavibacteriales</taxon>
        <taxon>Ignavibacteriaceae</taxon>
        <taxon>Ignavibacterium</taxon>
    </lineage>
</organism>